<protein>
    <submittedName>
        <fullName evidence="8">ATP-dependent helicase C-terminal-domain-containing protein</fullName>
    </submittedName>
</protein>
<dbReference type="PANTHER" id="PTHR43519">
    <property type="entry name" value="ATP-DEPENDENT RNA HELICASE HRPB"/>
    <property type="match status" value="1"/>
</dbReference>
<evidence type="ECO:0000313" key="8">
    <source>
        <dbReference type="EMBL" id="KAF5842574.1"/>
    </source>
</evidence>
<dbReference type="InterPro" id="IPR049614">
    <property type="entry name" value="HrpB_DEXH"/>
</dbReference>
<evidence type="ECO:0000256" key="5">
    <source>
        <dbReference type="SAM" id="MobiDB-lite"/>
    </source>
</evidence>
<dbReference type="SMART" id="SM00490">
    <property type="entry name" value="HELICc"/>
    <property type="match status" value="1"/>
</dbReference>
<evidence type="ECO:0000256" key="1">
    <source>
        <dbReference type="ARBA" id="ARBA00022741"/>
    </source>
</evidence>
<evidence type="ECO:0000256" key="4">
    <source>
        <dbReference type="ARBA" id="ARBA00022840"/>
    </source>
</evidence>
<dbReference type="Proteomes" id="UP000815325">
    <property type="component" value="Unassembled WGS sequence"/>
</dbReference>
<name>A0ABQ7H6T8_DUNSA</name>
<dbReference type="Gene3D" id="3.40.50.300">
    <property type="entry name" value="P-loop containing nucleotide triphosphate hydrolases"/>
    <property type="match status" value="2"/>
</dbReference>
<gene>
    <name evidence="8" type="ORF">DUNSADRAFT_6424</name>
</gene>
<dbReference type="PANTHER" id="PTHR43519:SF1">
    <property type="entry name" value="ATP-DEPENDENT RNA HELICASE HRPB"/>
    <property type="match status" value="1"/>
</dbReference>
<feature type="compositionally biased region" description="Basic residues" evidence="5">
    <location>
        <begin position="1104"/>
        <end position="1114"/>
    </location>
</feature>
<dbReference type="Pfam" id="PF00270">
    <property type="entry name" value="DEAD"/>
    <property type="match status" value="1"/>
</dbReference>
<keyword evidence="2" id="KW-0378">Hydrolase</keyword>
<dbReference type="Gene3D" id="1.20.120.1080">
    <property type="match status" value="1"/>
</dbReference>
<dbReference type="InterPro" id="IPR001650">
    <property type="entry name" value="Helicase_C-like"/>
</dbReference>
<dbReference type="InterPro" id="IPR014001">
    <property type="entry name" value="Helicase_ATP-bd"/>
</dbReference>
<dbReference type="SMART" id="SM00487">
    <property type="entry name" value="DEXDc"/>
    <property type="match status" value="1"/>
</dbReference>
<organism evidence="8 9">
    <name type="scientific">Dunaliella salina</name>
    <name type="common">Green alga</name>
    <name type="synonym">Protococcus salinus</name>
    <dbReference type="NCBI Taxonomy" id="3046"/>
    <lineage>
        <taxon>Eukaryota</taxon>
        <taxon>Viridiplantae</taxon>
        <taxon>Chlorophyta</taxon>
        <taxon>core chlorophytes</taxon>
        <taxon>Chlorophyceae</taxon>
        <taxon>CS clade</taxon>
        <taxon>Chlamydomonadales</taxon>
        <taxon>Dunaliellaceae</taxon>
        <taxon>Dunaliella</taxon>
    </lineage>
</organism>
<dbReference type="InterPro" id="IPR048333">
    <property type="entry name" value="HA2_WH"/>
</dbReference>
<evidence type="ECO:0000259" key="6">
    <source>
        <dbReference type="PROSITE" id="PS51192"/>
    </source>
</evidence>
<keyword evidence="1" id="KW-0547">Nucleotide-binding</keyword>
<dbReference type="PROSITE" id="PS51194">
    <property type="entry name" value="HELICASE_CTER"/>
    <property type="match status" value="1"/>
</dbReference>
<accession>A0ABQ7H6T8</accession>
<sequence length="1114" mass="118002">MMRPPHTGLHGQQLQTNPIHLQFLKAHHVHSIGKTRRSSQNFGTPATLVQKKVELSPVLEPIVGDLPIREVLPRCLTALDQSSNMVLQAPPGAGKTTTLPLALLLHDPDYLSGNKKILVLEPRIVAAKSAARRMASLLAEPVGGRVGYRVRLDSRVSAATRVEVVTEGVLLRRLQTDPELSGVGAILFDEFHERNLDADCALALCLDLQAIGRPDLHLAVMSATLGGGLAERLASLMAAQPSAESASAMGASSSVPCISSQGRSFPVKTTYLGAPPLKERWGVERAAAEAAQKACAAAAKGSHGKDGAGPADVLVFLPGLPEIRQTARLLAKESRLESVEVVEMHGSLAPAEQDAVVKRRTSSRQRIILSTPIAESSVTIEGVAAADQELIRSVAERAKGMLVWHTRMHLEDRHLCQSSADQRRGRAGRTGPGLCFRLWDESTALEEATTPEIMEADLAPLSLQLAKWGVNLHAAAAESDAAAAGSGMGSGSVCVVGRLRWLDAPPAARLTAAADLLQGLGAIDDKSRITPEGNTMSRMPLHPRFAHMVLQAQKFGATELAAVLGSMLSERDLLKSGGSTASSASLLLRLACLAYAAGGNAGDIAGGSSLAAGLGVPMSEVAAMADRGIVRRVLLGARQLMSAVPSAGGGDDDEDAEASSHAGQTANAFDLPQVDGDKVGFGDSLEQQEGLESGEEWASASTSGDGTAEESKEVAPVRQGGGTAERRTSSGSSSSSSKDFDAAWRLQAGRDGLVGALVAFAYPDRLAIRRGGVGTKSVSFAMSGGSNVRLLSDRDPLGQTAEFLAIAELQGSRDSSSNDIVRQGAPLSAGAVDRFLKGLVRESKAVFWASGSKAVLGRQRKCLGSLVLEEKAVPVSDDEALPALFQGFREMGGISNVGLPADVEAWRQRVIWLRQQDLKAASESQLPDLSDQTLNLTVSRWLAPHLIGCRSKSDCIKLPWGYIIKALVPSEQMRRIDAEAPACIQLPTGTRAPIDYSREPPVIRAKIQEVFGLLETPTLAGGSIPIVFELLSPAQRPLQTTADLAGFWKTSYQAVRREQKGRYPKHYWPEDPSVAEPTKLTKKGLEQAALQKSQSKALDEGVKKKVGKGKGKGR</sequence>
<feature type="region of interest" description="Disordered" evidence="5">
    <location>
        <begin position="644"/>
        <end position="739"/>
    </location>
</feature>
<evidence type="ECO:0000256" key="3">
    <source>
        <dbReference type="ARBA" id="ARBA00022806"/>
    </source>
</evidence>
<evidence type="ECO:0000313" key="9">
    <source>
        <dbReference type="Proteomes" id="UP000815325"/>
    </source>
</evidence>
<feature type="region of interest" description="Disordered" evidence="5">
    <location>
        <begin position="1085"/>
        <end position="1114"/>
    </location>
</feature>
<evidence type="ECO:0000256" key="2">
    <source>
        <dbReference type="ARBA" id="ARBA00022801"/>
    </source>
</evidence>
<dbReference type="GO" id="GO:0004386">
    <property type="term" value="F:helicase activity"/>
    <property type="evidence" value="ECO:0007669"/>
    <property type="project" value="UniProtKB-KW"/>
</dbReference>
<keyword evidence="9" id="KW-1185">Reference proteome</keyword>
<evidence type="ECO:0000259" key="7">
    <source>
        <dbReference type="PROSITE" id="PS51194"/>
    </source>
</evidence>
<dbReference type="PROSITE" id="PS51192">
    <property type="entry name" value="HELICASE_ATP_BIND_1"/>
    <property type="match status" value="1"/>
</dbReference>
<dbReference type="InterPro" id="IPR007502">
    <property type="entry name" value="Helicase-assoc_dom"/>
</dbReference>
<keyword evidence="3 8" id="KW-0347">Helicase</keyword>
<dbReference type="Pfam" id="PF04408">
    <property type="entry name" value="WHD_HA2"/>
    <property type="match status" value="1"/>
</dbReference>
<reference evidence="8" key="1">
    <citation type="submission" date="2017-08" db="EMBL/GenBank/DDBJ databases">
        <authorList>
            <person name="Polle J.E."/>
            <person name="Barry K."/>
            <person name="Cushman J."/>
            <person name="Schmutz J."/>
            <person name="Tran D."/>
            <person name="Hathwaick L.T."/>
            <person name="Yim W.C."/>
            <person name="Jenkins J."/>
            <person name="Mckie-Krisberg Z.M."/>
            <person name="Prochnik S."/>
            <person name="Lindquist E."/>
            <person name="Dockter R.B."/>
            <person name="Adam C."/>
            <person name="Molina H."/>
            <person name="Bunkerborg J."/>
            <person name="Jin E."/>
            <person name="Buchheim M."/>
            <person name="Magnuson J."/>
        </authorList>
    </citation>
    <scope>NUCLEOTIDE SEQUENCE</scope>
    <source>
        <strain evidence="8">CCAP 19/18</strain>
    </source>
</reference>
<keyword evidence="4" id="KW-0067">ATP-binding</keyword>
<dbReference type="CDD" id="cd17990">
    <property type="entry name" value="DEXHc_HrpB"/>
    <property type="match status" value="1"/>
</dbReference>
<feature type="domain" description="Helicase C-terminal" evidence="7">
    <location>
        <begin position="282"/>
        <end position="469"/>
    </location>
</feature>
<dbReference type="SUPFAM" id="SSF52540">
    <property type="entry name" value="P-loop containing nucleoside triphosphate hydrolases"/>
    <property type="match status" value="1"/>
</dbReference>
<dbReference type="CDD" id="cd18791">
    <property type="entry name" value="SF2_C_RHA"/>
    <property type="match status" value="1"/>
</dbReference>
<dbReference type="SMART" id="SM00847">
    <property type="entry name" value="HA2"/>
    <property type="match status" value="1"/>
</dbReference>
<dbReference type="InterPro" id="IPR013689">
    <property type="entry name" value="RNA_helicase_ATP-dep_HrpB_C"/>
</dbReference>
<dbReference type="InterPro" id="IPR027417">
    <property type="entry name" value="P-loop_NTPase"/>
</dbReference>
<dbReference type="Pfam" id="PF00271">
    <property type="entry name" value="Helicase_C"/>
    <property type="match status" value="1"/>
</dbReference>
<dbReference type="EMBL" id="MU069459">
    <property type="protein sequence ID" value="KAF5842574.1"/>
    <property type="molecule type" value="Genomic_DNA"/>
</dbReference>
<comment type="caution">
    <text evidence="8">The sequence shown here is derived from an EMBL/GenBank/DDBJ whole genome shotgun (WGS) entry which is preliminary data.</text>
</comment>
<proteinExistence type="predicted"/>
<dbReference type="InterPro" id="IPR011545">
    <property type="entry name" value="DEAD/DEAH_box_helicase_dom"/>
</dbReference>
<dbReference type="Pfam" id="PF08482">
    <property type="entry name" value="HrpB_C"/>
    <property type="match status" value="1"/>
</dbReference>
<feature type="domain" description="Helicase ATP-binding" evidence="6">
    <location>
        <begin position="76"/>
        <end position="243"/>
    </location>
</feature>